<sequence>MLANAATEDAVKRRREERARLARKEILEQMKETTTPSSPASKSSYCSSRSNIPTRPSSVLGVRTDRPDKSLRSSTGSAHLDRNAIISKASVYQSLPYLPTKGEQFASSATSTADEASTTAIDDDTTAHRVDRILDFLKEVEEDDAKSAASIKAGSAAIGGLLGTVSGTSNVGTTEPIIGSTTAVFDGVKAKIMGQQMEIEEKGRTLGMLKKELKKVKESLHDQALEFKKELKSKLSLQRKEYETIIKRHLTFIDKLLAEKEDLSKKCEVLTEEVKNLEKQFRDKSRVLEEQHEKDLKQQRELWQAAEKVKRDKWIQEKTKAIKDQTIKGLEPEIQRMLSQQKLQIRQMEEKFREDLAKEKTLLAEQQQRQMEAMRDRIVAERQRACEEEREFARQRYQKQLERDEMEFQQQKRKLLADFDEQKHILMESHKMDRQAEESSHRKQIEELRRQVDVERDAKEQALEDARRKQATELSNLREKLAIEKEEWQTHYMAKQEAEMRNREKAFKEKLVRERDAEIEMVVQRLESETSCNSSEATRRYRMEIERLKAETAEEVKQLRDQHSLAIDKLLAAQNELRAIEDAKRDLEKQVIQVQHESTAKDNLIRQQKNELSRLKVDEETLMQTIRRDFEEQLDAKEATLRALADQIAEHDEKIAILQRKHRNEVEEVVNEKDQTVNLIEERVRKALALKDELVTSLKSQVEDLSIKNTHLERLIEKQRQELLS</sequence>
<evidence type="ECO:0000256" key="1">
    <source>
        <dbReference type="SAM" id="Coils"/>
    </source>
</evidence>
<dbReference type="STRING" id="645134.A0A0L0HV53"/>
<dbReference type="OMA" id="RCEHLEK"/>
<feature type="coiled-coil region" evidence="1">
    <location>
        <begin position="210"/>
        <end position="294"/>
    </location>
</feature>
<dbReference type="InParanoid" id="A0A0L0HV53"/>
<name>A0A0L0HV53_SPIPD</name>
<keyword evidence="4" id="KW-1185">Reference proteome</keyword>
<dbReference type="OrthoDB" id="197735at2759"/>
<dbReference type="InterPro" id="IPR030465">
    <property type="entry name" value="CEP131"/>
</dbReference>
<evidence type="ECO:0000313" key="4">
    <source>
        <dbReference type="Proteomes" id="UP000053201"/>
    </source>
</evidence>
<gene>
    <name evidence="3" type="ORF">SPPG_00676</name>
</gene>
<evidence type="ECO:0000256" key="2">
    <source>
        <dbReference type="SAM" id="MobiDB-lite"/>
    </source>
</evidence>
<dbReference type="EMBL" id="KQ257450">
    <property type="protein sequence ID" value="KND04993.1"/>
    <property type="molecule type" value="Genomic_DNA"/>
</dbReference>
<dbReference type="VEuPathDB" id="FungiDB:SPPG_00676"/>
<feature type="compositionally biased region" description="Low complexity" evidence="2">
    <location>
        <begin position="37"/>
        <end position="50"/>
    </location>
</feature>
<feature type="compositionally biased region" description="Basic and acidic residues" evidence="2">
    <location>
        <begin position="9"/>
        <end position="31"/>
    </location>
</feature>
<dbReference type="Proteomes" id="UP000053201">
    <property type="component" value="Unassembled WGS sequence"/>
</dbReference>
<dbReference type="GO" id="GO:0035735">
    <property type="term" value="P:intraciliary transport involved in cilium assembly"/>
    <property type="evidence" value="ECO:0007669"/>
    <property type="project" value="InterPro"/>
</dbReference>
<feature type="coiled-coil region" evidence="1">
    <location>
        <begin position="542"/>
        <end position="668"/>
    </location>
</feature>
<reference evidence="3 4" key="1">
    <citation type="submission" date="2009-08" db="EMBL/GenBank/DDBJ databases">
        <title>The Genome Sequence of Spizellomyces punctatus strain DAOM BR117.</title>
        <authorList>
            <consortium name="The Broad Institute Genome Sequencing Platform"/>
            <person name="Russ C."/>
            <person name="Cuomo C."/>
            <person name="Shea T."/>
            <person name="Young S.K."/>
            <person name="Zeng Q."/>
            <person name="Koehrsen M."/>
            <person name="Haas B."/>
            <person name="Borodovsky M."/>
            <person name="Guigo R."/>
            <person name="Alvarado L."/>
            <person name="Berlin A."/>
            <person name="Bochicchio J."/>
            <person name="Borenstein D."/>
            <person name="Chapman S."/>
            <person name="Chen Z."/>
            <person name="Engels R."/>
            <person name="Freedman E."/>
            <person name="Gellesch M."/>
            <person name="Goldberg J."/>
            <person name="Griggs A."/>
            <person name="Gujja S."/>
            <person name="Heiman D."/>
            <person name="Hepburn T."/>
            <person name="Howarth C."/>
            <person name="Jen D."/>
            <person name="Larson L."/>
            <person name="Lewis B."/>
            <person name="Mehta T."/>
            <person name="Park D."/>
            <person name="Pearson M."/>
            <person name="Roberts A."/>
            <person name="Saif S."/>
            <person name="Shenoy N."/>
            <person name="Sisk P."/>
            <person name="Stolte C."/>
            <person name="Sykes S."/>
            <person name="Thomson T."/>
            <person name="Walk T."/>
            <person name="White J."/>
            <person name="Yandava C."/>
            <person name="Burger G."/>
            <person name="Gray M.W."/>
            <person name="Holland P.W.H."/>
            <person name="King N."/>
            <person name="Lang F.B.F."/>
            <person name="Roger A.J."/>
            <person name="Ruiz-Trillo I."/>
            <person name="Lander E."/>
            <person name="Nusbaum C."/>
        </authorList>
    </citation>
    <scope>NUCLEOTIDE SEQUENCE [LARGE SCALE GENOMIC DNA]</scope>
    <source>
        <strain evidence="3 4">DAOM BR117</strain>
    </source>
</reference>
<keyword evidence="1" id="KW-0175">Coiled coil</keyword>
<feature type="coiled-coil region" evidence="1">
    <location>
        <begin position="349"/>
        <end position="418"/>
    </location>
</feature>
<evidence type="ECO:0000313" key="3">
    <source>
        <dbReference type="EMBL" id="KND04993.1"/>
    </source>
</evidence>
<dbReference type="GO" id="GO:0005929">
    <property type="term" value="C:cilium"/>
    <property type="evidence" value="ECO:0007669"/>
    <property type="project" value="GOC"/>
</dbReference>
<proteinExistence type="predicted"/>
<dbReference type="eggNOG" id="ENOG502QT0Q">
    <property type="taxonomic scope" value="Eukaryota"/>
</dbReference>
<accession>A0A0L0HV53</accession>
<dbReference type="GeneID" id="27684388"/>
<dbReference type="PANTHER" id="PTHR31540:SF1">
    <property type="entry name" value="CENTROSOMAL PROTEIN OF 131 KDA"/>
    <property type="match status" value="1"/>
</dbReference>
<organism evidence="3 4">
    <name type="scientific">Spizellomyces punctatus (strain DAOM BR117)</name>
    <dbReference type="NCBI Taxonomy" id="645134"/>
    <lineage>
        <taxon>Eukaryota</taxon>
        <taxon>Fungi</taxon>
        <taxon>Fungi incertae sedis</taxon>
        <taxon>Chytridiomycota</taxon>
        <taxon>Chytridiomycota incertae sedis</taxon>
        <taxon>Chytridiomycetes</taxon>
        <taxon>Spizellomycetales</taxon>
        <taxon>Spizellomycetaceae</taxon>
        <taxon>Spizellomyces</taxon>
    </lineage>
</organism>
<feature type="region of interest" description="Disordered" evidence="2">
    <location>
        <begin position="1"/>
        <end position="76"/>
    </location>
</feature>
<dbReference type="AlphaFoldDB" id="A0A0L0HV53"/>
<feature type="non-terminal residue" evidence="3">
    <location>
        <position position="1"/>
    </location>
</feature>
<feature type="coiled-coil region" evidence="1">
    <location>
        <begin position="445"/>
        <end position="487"/>
    </location>
</feature>
<dbReference type="PANTHER" id="PTHR31540">
    <property type="entry name" value="CENTROSOMAL PROTEIN OF 131 KDA"/>
    <property type="match status" value="1"/>
</dbReference>
<dbReference type="RefSeq" id="XP_016613032.1">
    <property type="nucleotide sequence ID" value="XM_016749003.1"/>
</dbReference>
<protein>
    <recommendedName>
        <fullName evidence="5">5-azacytidine-induced protein 1</fullName>
    </recommendedName>
</protein>
<evidence type="ECO:0008006" key="5">
    <source>
        <dbReference type="Google" id="ProtNLM"/>
    </source>
</evidence>